<protein>
    <submittedName>
        <fullName evidence="2">Uncharacterized protein</fullName>
    </submittedName>
</protein>
<comment type="caution">
    <text evidence="2">The sequence shown here is derived from an EMBL/GenBank/DDBJ whole genome shotgun (WGS) entry which is preliminary data.</text>
</comment>
<reference evidence="2" key="1">
    <citation type="journal article" date="2023" name="Mol. Biol. Evol.">
        <title>Third-Generation Sequencing Reveals the Adaptive Role of the Epigenome in Three Deep-Sea Polychaetes.</title>
        <authorList>
            <person name="Perez M."/>
            <person name="Aroh O."/>
            <person name="Sun Y."/>
            <person name="Lan Y."/>
            <person name="Juniper S.K."/>
            <person name="Young C.R."/>
            <person name="Angers B."/>
            <person name="Qian P.Y."/>
        </authorList>
    </citation>
    <scope>NUCLEOTIDE SEQUENCE</scope>
    <source>
        <strain evidence="2">R07B-5</strain>
    </source>
</reference>
<dbReference type="Proteomes" id="UP001209878">
    <property type="component" value="Unassembled WGS sequence"/>
</dbReference>
<accession>A0AAD9NS91</accession>
<evidence type="ECO:0000313" key="1">
    <source>
        <dbReference type="EMBL" id="KAK2145071.1"/>
    </source>
</evidence>
<sequence>MAARSLKLVANCLIKLANLTEAKTRHIVFSSSDLTYCF</sequence>
<evidence type="ECO:0000313" key="3">
    <source>
        <dbReference type="Proteomes" id="UP001209878"/>
    </source>
</evidence>
<name>A0AAD9NS91_RIDPI</name>
<dbReference type="EMBL" id="JAODUO010004025">
    <property type="protein sequence ID" value="KAK2145071.1"/>
    <property type="molecule type" value="Genomic_DNA"/>
</dbReference>
<dbReference type="AlphaFoldDB" id="A0AAD9NS91"/>
<evidence type="ECO:0000313" key="2">
    <source>
        <dbReference type="EMBL" id="KAK2180892.1"/>
    </source>
</evidence>
<proteinExistence type="predicted"/>
<organism evidence="2 3">
    <name type="scientific">Ridgeia piscesae</name>
    <name type="common">Tubeworm</name>
    <dbReference type="NCBI Taxonomy" id="27915"/>
    <lineage>
        <taxon>Eukaryota</taxon>
        <taxon>Metazoa</taxon>
        <taxon>Spiralia</taxon>
        <taxon>Lophotrochozoa</taxon>
        <taxon>Annelida</taxon>
        <taxon>Polychaeta</taxon>
        <taxon>Sedentaria</taxon>
        <taxon>Canalipalpata</taxon>
        <taxon>Sabellida</taxon>
        <taxon>Siboglinidae</taxon>
        <taxon>Ridgeia</taxon>
    </lineage>
</organism>
<dbReference type="EMBL" id="JAODUO010000421">
    <property type="protein sequence ID" value="KAK2180892.1"/>
    <property type="molecule type" value="Genomic_DNA"/>
</dbReference>
<gene>
    <name evidence="1" type="ORF">NP493_4002g00000</name>
    <name evidence="2" type="ORF">NP493_422g02036</name>
</gene>
<keyword evidence="3" id="KW-1185">Reference proteome</keyword>